<evidence type="ECO:0000256" key="9">
    <source>
        <dbReference type="SAM" id="MobiDB-lite"/>
    </source>
</evidence>
<protein>
    <recommendedName>
        <fullName evidence="7">Large ribosomal subunit protein mL52</fullName>
    </recommendedName>
    <alternativeName>
        <fullName evidence="8">39S ribosomal protein L52, mitochondrial</fullName>
    </alternativeName>
</protein>
<gene>
    <name evidence="10" type="primary">mRpL52</name>
    <name evidence="10" type="ORF">Bhyg_07170</name>
</gene>
<name>A0A9Q0S349_9DIPT</name>
<keyword evidence="3" id="KW-0809">Transit peptide</keyword>
<organism evidence="10 11">
    <name type="scientific">Pseudolycoriella hygida</name>
    <dbReference type="NCBI Taxonomy" id="35572"/>
    <lineage>
        <taxon>Eukaryota</taxon>
        <taxon>Metazoa</taxon>
        <taxon>Ecdysozoa</taxon>
        <taxon>Arthropoda</taxon>
        <taxon>Hexapoda</taxon>
        <taxon>Insecta</taxon>
        <taxon>Pterygota</taxon>
        <taxon>Neoptera</taxon>
        <taxon>Endopterygota</taxon>
        <taxon>Diptera</taxon>
        <taxon>Nematocera</taxon>
        <taxon>Sciaroidea</taxon>
        <taxon>Sciaridae</taxon>
        <taxon>Pseudolycoriella</taxon>
    </lineage>
</organism>
<feature type="compositionally biased region" description="Basic and acidic residues" evidence="9">
    <location>
        <begin position="29"/>
        <end position="43"/>
    </location>
</feature>
<evidence type="ECO:0000256" key="4">
    <source>
        <dbReference type="ARBA" id="ARBA00022980"/>
    </source>
</evidence>
<dbReference type="GO" id="GO:0032543">
    <property type="term" value="P:mitochondrial translation"/>
    <property type="evidence" value="ECO:0007669"/>
    <property type="project" value="InterPro"/>
</dbReference>
<dbReference type="Pfam" id="PF18699">
    <property type="entry name" value="MRPL52"/>
    <property type="match status" value="1"/>
</dbReference>
<reference evidence="10" key="1">
    <citation type="submission" date="2022-07" db="EMBL/GenBank/DDBJ databases">
        <authorList>
            <person name="Trinca V."/>
            <person name="Uliana J.V.C."/>
            <person name="Torres T.T."/>
            <person name="Ward R.J."/>
            <person name="Monesi N."/>
        </authorList>
    </citation>
    <scope>NUCLEOTIDE SEQUENCE</scope>
    <source>
        <strain evidence="10">HSMRA1968</strain>
        <tissue evidence="10">Whole embryos</tissue>
    </source>
</reference>
<dbReference type="AlphaFoldDB" id="A0A9Q0S349"/>
<evidence type="ECO:0000256" key="1">
    <source>
        <dbReference type="ARBA" id="ARBA00004173"/>
    </source>
</evidence>
<feature type="region of interest" description="Disordered" evidence="9">
    <location>
        <begin position="29"/>
        <end position="56"/>
    </location>
</feature>
<evidence type="ECO:0000256" key="5">
    <source>
        <dbReference type="ARBA" id="ARBA00023128"/>
    </source>
</evidence>
<evidence type="ECO:0000256" key="8">
    <source>
        <dbReference type="ARBA" id="ARBA00035425"/>
    </source>
</evidence>
<dbReference type="EMBL" id="WJQU01000002">
    <property type="protein sequence ID" value="KAJ6642223.1"/>
    <property type="molecule type" value="Genomic_DNA"/>
</dbReference>
<dbReference type="PANTHER" id="PTHR34090:SF1">
    <property type="entry name" value="LARGE RIBOSOMAL SUBUNIT PROTEIN ML52"/>
    <property type="match status" value="1"/>
</dbReference>
<dbReference type="GO" id="GO:0005762">
    <property type="term" value="C:mitochondrial large ribosomal subunit"/>
    <property type="evidence" value="ECO:0007669"/>
    <property type="project" value="InterPro"/>
</dbReference>
<keyword evidence="5" id="KW-0496">Mitochondrion</keyword>
<dbReference type="GO" id="GO:0003735">
    <property type="term" value="F:structural constituent of ribosome"/>
    <property type="evidence" value="ECO:0007669"/>
    <property type="project" value="InterPro"/>
</dbReference>
<keyword evidence="11" id="KW-1185">Reference proteome</keyword>
<proteinExistence type="inferred from homology"/>
<dbReference type="PANTHER" id="PTHR34090">
    <property type="entry name" value="39S RIBOSOMAL PROTEIN L52, MITOCHONDRIAL"/>
    <property type="match status" value="1"/>
</dbReference>
<comment type="subcellular location">
    <subcellularLocation>
        <location evidence="1">Mitochondrion</location>
    </subcellularLocation>
</comment>
<evidence type="ECO:0000256" key="3">
    <source>
        <dbReference type="ARBA" id="ARBA00022946"/>
    </source>
</evidence>
<evidence type="ECO:0000313" key="10">
    <source>
        <dbReference type="EMBL" id="KAJ6642223.1"/>
    </source>
</evidence>
<keyword evidence="4 10" id="KW-0689">Ribosomal protein</keyword>
<sequence>MALFRSIISSKCSIPSVSNTFRRIQTKTTRETVQKWREDRGLDKNPNAHGPLTDLPDYTFMDGNRLTPLGSHQKQRIIKQRELAAKMIRLIREIDDGKLMHKRLQEESQRNREDIISNKFKPKGVLLIKKK</sequence>
<keyword evidence="6" id="KW-0687">Ribonucleoprotein</keyword>
<evidence type="ECO:0000256" key="2">
    <source>
        <dbReference type="ARBA" id="ARBA00007232"/>
    </source>
</evidence>
<evidence type="ECO:0000256" key="7">
    <source>
        <dbReference type="ARBA" id="ARBA00035181"/>
    </source>
</evidence>
<accession>A0A9Q0S349</accession>
<dbReference type="InterPro" id="IPR034596">
    <property type="entry name" value="Ribosomal_mL52"/>
</dbReference>
<evidence type="ECO:0000256" key="6">
    <source>
        <dbReference type="ARBA" id="ARBA00023274"/>
    </source>
</evidence>
<dbReference type="OrthoDB" id="10249237at2759"/>
<evidence type="ECO:0000313" key="11">
    <source>
        <dbReference type="Proteomes" id="UP001151699"/>
    </source>
</evidence>
<comment type="similarity">
    <text evidence="2">Belongs to the mitochondrion-specific ribosomal protein mL52 family.</text>
</comment>
<dbReference type="Proteomes" id="UP001151699">
    <property type="component" value="Chromosome B"/>
</dbReference>
<comment type="caution">
    <text evidence="10">The sequence shown here is derived from an EMBL/GenBank/DDBJ whole genome shotgun (WGS) entry which is preliminary data.</text>
</comment>